<proteinExistence type="predicted"/>
<organism evidence="1 2">
    <name type="scientific">Marinoscillum furvescens DSM 4134</name>
    <dbReference type="NCBI Taxonomy" id="1122208"/>
    <lineage>
        <taxon>Bacteria</taxon>
        <taxon>Pseudomonadati</taxon>
        <taxon>Bacteroidota</taxon>
        <taxon>Cytophagia</taxon>
        <taxon>Cytophagales</taxon>
        <taxon>Reichenbachiellaceae</taxon>
        <taxon>Marinoscillum</taxon>
    </lineage>
</organism>
<keyword evidence="2" id="KW-1185">Reference proteome</keyword>
<comment type="caution">
    <text evidence="1">The sequence shown here is derived from an EMBL/GenBank/DDBJ whole genome shotgun (WGS) entry which is preliminary data.</text>
</comment>
<name>A0A3D9L1H7_MARFU</name>
<protein>
    <submittedName>
        <fullName evidence="1">Uncharacterized protein</fullName>
    </submittedName>
</protein>
<dbReference type="RefSeq" id="WP_170148011.1">
    <property type="nucleotide sequence ID" value="NZ_QREG01000012.1"/>
</dbReference>
<dbReference type="AlphaFoldDB" id="A0A3D9L1H7"/>
<evidence type="ECO:0000313" key="2">
    <source>
        <dbReference type="Proteomes" id="UP000256779"/>
    </source>
</evidence>
<dbReference type="EMBL" id="QREG01000012">
    <property type="protein sequence ID" value="RED97449.1"/>
    <property type="molecule type" value="Genomic_DNA"/>
</dbReference>
<gene>
    <name evidence="1" type="ORF">C7460_11259</name>
</gene>
<dbReference type="Proteomes" id="UP000256779">
    <property type="component" value="Unassembled WGS sequence"/>
</dbReference>
<reference evidence="1 2" key="1">
    <citation type="submission" date="2018-07" db="EMBL/GenBank/DDBJ databases">
        <title>Genomic Encyclopedia of Type Strains, Phase IV (KMG-IV): sequencing the most valuable type-strain genomes for metagenomic binning, comparative biology and taxonomic classification.</title>
        <authorList>
            <person name="Goeker M."/>
        </authorList>
    </citation>
    <scope>NUCLEOTIDE SEQUENCE [LARGE SCALE GENOMIC DNA]</scope>
    <source>
        <strain evidence="1 2">DSM 4134</strain>
    </source>
</reference>
<sequence>MEKIDMKREESTDFLDIDDVLDRSFFSDADDLVDLEEDESNYETRPAHYRPISEL</sequence>
<accession>A0A3D9L1H7</accession>
<evidence type="ECO:0000313" key="1">
    <source>
        <dbReference type="EMBL" id="RED97449.1"/>
    </source>
</evidence>